<reference evidence="2" key="1">
    <citation type="submission" date="2014-02" db="EMBL/GenBank/DDBJ databases">
        <title>The Genome Sequence of Trichophyton rubrum (morphotype fischeri) CBS 288.86.</title>
        <authorList>
            <consortium name="The Broad Institute Genomics Platform"/>
            <person name="Cuomo C.A."/>
            <person name="White T.C."/>
            <person name="Graser Y."/>
            <person name="Martinez-Rossi N."/>
            <person name="Heitman J."/>
            <person name="Young S.K."/>
            <person name="Zeng Q."/>
            <person name="Gargeya S."/>
            <person name="Abouelleil A."/>
            <person name="Alvarado L."/>
            <person name="Chapman S.B."/>
            <person name="Gainer-Dewar J."/>
            <person name="Goldberg J."/>
            <person name="Griggs A."/>
            <person name="Gujja S."/>
            <person name="Hansen M."/>
            <person name="Howarth C."/>
            <person name="Imamovic A."/>
            <person name="Larimer J."/>
            <person name="Martinez D."/>
            <person name="Murphy C."/>
            <person name="Pearson M.D."/>
            <person name="Persinoti G."/>
            <person name="Poon T."/>
            <person name="Priest M."/>
            <person name="Roberts A.D."/>
            <person name="Saif S."/>
            <person name="Shea T.D."/>
            <person name="Sykes S.N."/>
            <person name="Wortman J."/>
            <person name="Nusbaum C."/>
            <person name="Birren B."/>
        </authorList>
    </citation>
    <scope>NUCLEOTIDE SEQUENCE [LARGE SCALE GENOMIC DNA]</scope>
    <source>
        <strain evidence="2">CBS 288.86</strain>
    </source>
</reference>
<feature type="compositionally biased region" description="Basic and acidic residues" evidence="1">
    <location>
        <begin position="103"/>
        <end position="124"/>
    </location>
</feature>
<evidence type="ECO:0000256" key="1">
    <source>
        <dbReference type="SAM" id="MobiDB-lite"/>
    </source>
</evidence>
<dbReference type="EMBL" id="KK207918">
    <property type="protein sequence ID" value="EZF48843.1"/>
    <property type="molecule type" value="Genomic_DNA"/>
</dbReference>
<feature type="compositionally biased region" description="Polar residues" evidence="1">
    <location>
        <begin position="77"/>
        <end position="93"/>
    </location>
</feature>
<organism evidence="2">
    <name type="scientific">Trichophyton rubrum CBS 288.86</name>
    <dbReference type="NCBI Taxonomy" id="1215330"/>
    <lineage>
        <taxon>Eukaryota</taxon>
        <taxon>Fungi</taxon>
        <taxon>Dikarya</taxon>
        <taxon>Ascomycota</taxon>
        <taxon>Pezizomycotina</taxon>
        <taxon>Eurotiomycetes</taxon>
        <taxon>Eurotiomycetidae</taxon>
        <taxon>Onygenales</taxon>
        <taxon>Arthrodermataceae</taxon>
        <taxon>Trichophyton</taxon>
    </lineage>
</organism>
<dbReference type="PANTHER" id="PTHR39609:SF2">
    <property type="entry name" value="TRANSCRIPTION FACTOR RFEG"/>
    <property type="match status" value="1"/>
</dbReference>
<dbReference type="AlphaFoldDB" id="A0A022VSX6"/>
<dbReference type="OrthoDB" id="3827557at2759"/>
<gene>
    <name evidence="2" type="ORF">H103_07583</name>
</gene>
<evidence type="ECO:0000313" key="2">
    <source>
        <dbReference type="EMBL" id="EZF48843.1"/>
    </source>
</evidence>
<name>A0A022VSX6_TRIRU</name>
<dbReference type="Proteomes" id="UP000023758">
    <property type="component" value="Unassembled WGS sequence"/>
</dbReference>
<dbReference type="PANTHER" id="PTHR39609">
    <property type="entry name" value="RFEG-RELATED"/>
    <property type="match status" value="1"/>
</dbReference>
<accession>A0A022VSX6</accession>
<sequence>MSQHEQYWLPGYELSRQVILSNIHIFLGPTASARPYTYHGRDGYLVTGSRLTQQQIDDLKSMSKKFELDQTIKTMQLSSSLEETGDPATQTSIHKPVPVSISRGRERNRDRERGREHRSYDRGSRSRRYRC</sequence>
<dbReference type="HOGENOM" id="CLU_126642_1_1_1"/>
<feature type="region of interest" description="Disordered" evidence="1">
    <location>
        <begin position="77"/>
        <end position="131"/>
    </location>
</feature>
<proteinExistence type="predicted"/>
<protein>
    <submittedName>
        <fullName evidence="2">Uncharacterized protein</fullName>
    </submittedName>
</protein>